<protein>
    <recommendedName>
        <fullName evidence="3">Ig-like domain-containing protein</fullName>
    </recommendedName>
</protein>
<dbReference type="SMART" id="SM00408">
    <property type="entry name" value="IGc2"/>
    <property type="match status" value="3"/>
</dbReference>
<dbReference type="SUPFAM" id="SSF48726">
    <property type="entry name" value="Immunoglobulin"/>
    <property type="match status" value="4"/>
</dbReference>
<feature type="domain" description="Ig-like" evidence="3">
    <location>
        <begin position="46"/>
        <end position="136"/>
    </location>
</feature>
<dbReference type="OrthoDB" id="5985519at2759"/>
<keyword evidence="5" id="KW-1185">Reference proteome</keyword>
<dbReference type="InterPro" id="IPR013106">
    <property type="entry name" value="Ig_V-set"/>
</dbReference>
<dbReference type="Pfam" id="PF07679">
    <property type="entry name" value="I-set"/>
    <property type="match status" value="4"/>
</dbReference>
<dbReference type="InterPro" id="IPR050958">
    <property type="entry name" value="Cell_Adh-Cytoskel_Orgn"/>
</dbReference>
<keyword evidence="1" id="KW-0732">Signal</keyword>
<dbReference type="HOGENOM" id="CLU_051918_0_0_1"/>
<dbReference type="Gene3D" id="2.60.40.10">
    <property type="entry name" value="Immunoglobulins"/>
    <property type="match status" value="4"/>
</dbReference>
<evidence type="ECO:0000313" key="5">
    <source>
        <dbReference type="Proteomes" id="UP000030746"/>
    </source>
</evidence>
<dbReference type="InterPro" id="IPR036179">
    <property type="entry name" value="Ig-like_dom_sf"/>
</dbReference>
<dbReference type="GO" id="GO:0030424">
    <property type="term" value="C:axon"/>
    <property type="evidence" value="ECO:0007669"/>
    <property type="project" value="TreeGrafter"/>
</dbReference>
<dbReference type="CDD" id="cd00096">
    <property type="entry name" value="Ig"/>
    <property type="match status" value="1"/>
</dbReference>
<dbReference type="GO" id="GO:0008046">
    <property type="term" value="F:axon guidance receptor activity"/>
    <property type="evidence" value="ECO:0007669"/>
    <property type="project" value="TreeGrafter"/>
</dbReference>
<feature type="domain" description="Ig-like" evidence="3">
    <location>
        <begin position="236"/>
        <end position="324"/>
    </location>
</feature>
<dbReference type="GO" id="GO:0043025">
    <property type="term" value="C:neuronal cell body"/>
    <property type="evidence" value="ECO:0007669"/>
    <property type="project" value="TreeGrafter"/>
</dbReference>
<dbReference type="InterPro" id="IPR003598">
    <property type="entry name" value="Ig_sub2"/>
</dbReference>
<dbReference type="InterPro" id="IPR013783">
    <property type="entry name" value="Ig-like_fold"/>
</dbReference>
<dbReference type="CTD" id="20234753"/>
<evidence type="ECO:0000313" key="4">
    <source>
        <dbReference type="EMBL" id="ESO96633.1"/>
    </source>
</evidence>
<dbReference type="PANTHER" id="PTHR45080">
    <property type="entry name" value="CONTACTIN 5"/>
    <property type="match status" value="1"/>
</dbReference>
<dbReference type="InterPro" id="IPR003599">
    <property type="entry name" value="Ig_sub"/>
</dbReference>
<feature type="non-terminal residue" evidence="4">
    <location>
        <position position="1"/>
    </location>
</feature>
<reference evidence="4 5" key="1">
    <citation type="journal article" date="2013" name="Nature">
        <title>Insights into bilaterian evolution from three spiralian genomes.</title>
        <authorList>
            <person name="Simakov O."/>
            <person name="Marletaz F."/>
            <person name="Cho S.J."/>
            <person name="Edsinger-Gonzales E."/>
            <person name="Havlak P."/>
            <person name="Hellsten U."/>
            <person name="Kuo D.H."/>
            <person name="Larsson T."/>
            <person name="Lv J."/>
            <person name="Arendt D."/>
            <person name="Savage R."/>
            <person name="Osoegawa K."/>
            <person name="de Jong P."/>
            <person name="Grimwood J."/>
            <person name="Chapman J.A."/>
            <person name="Shapiro H."/>
            <person name="Aerts A."/>
            <person name="Otillar R.P."/>
            <person name="Terry A.Y."/>
            <person name="Boore J.L."/>
            <person name="Grigoriev I.V."/>
            <person name="Lindberg D.R."/>
            <person name="Seaver E.C."/>
            <person name="Weisblat D.A."/>
            <person name="Putnam N.H."/>
            <person name="Rokhsar D.S."/>
        </authorList>
    </citation>
    <scope>NUCLEOTIDE SEQUENCE [LARGE SCALE GENOMIC DNA]</scope>
</reference>
<dbReference type="AlphaFoldDB" id="V3ZYM3"/>
<keyword evidence="2" id="KW-1015">Disulfide bond</keyword>
<organism evidence="4 5">
    <name type="scientific">Lottia gigantea</name>
    <name type="common">Giant owl limpet</name>
    <dbReference type="NCBI Taxonomy" id="225164"/>
    <lineage>
        <taxon>Eukaryota</taxon>
        <taxon>Metazoa</taxon>
        <taxon>Spiralia</taxon>
        <taxon>Lophotrochozoa</taxon>
        <taxon>Mollusca</taxon>
        <taxon>Gastropoda</taxon>
        <taxon>Patellogastropoda</taxon>
        <taxon>Lottioidea</taxon>
        <taxon>Lottiidae</taxon>
        <taxon>Lottia</taxon>
    </lineage>
</organism>
<dbReference type="SMART" id="SM00406">
    <property type="entry name" value="IGv"/>
    <property type="match status" value="3"/>
</dbReference>
<dbReference type="Proteomes" id="UP000030746">
    <property type="component" value="Unassembled WGS sequence"/>
</dbReference>
<dbReference type="GO" id="GO:0005886">
    <property type="term" value="C:plasma membrane"/>
    <property type="evidence" value="ECO:0007669"/>
    <property type="project" value="TreeGrafter"/>
</dbReference>
<name>V3ZYM3_LOTGI</name>
<evidence type="ECO:0000259" key="3">
    <source>
        <dbReference type="PROSITE" id="PS50835"/>
    </source>
</evidence>
<dbReference type="GeneID" id="20234753"/>
<dbReference type="InterPro" id="IPR013098">
    <property type="entry name" value="Ig_I-set"/>
</dbReference>
<dbReference type="STRING" id="225164.V3ZYM3"/>
<dbReference type="GO" id="GO:0050808">
    <property type="term" value="P:synapse organization"/>
    <property type="evidence" value="ECO:0007669"/>
    <property type="project" value="TreeGrafter"/>
</dbReference>
<evidence type="ECO:0000256" key="2">
    <source>
        <dbReference type="ARBA" id="ARBA00023157"/>
    </source>
</evidence>
<dbReference type="OMA" id="EPWGPGF"/>
<accession>V3ZYM3</accession>
<sequence>FEILADGRQLRIHSAKVKDRGRYTCSSRNRAGEDSTDFNLNVWVPPKIDNQGINHNPKVIVNSSITIDCPASGTPPPQITWYKDSQPIDIIGNRHLSVVSQGTQLVVQSASLEDTGRYTCVARNEAGEIDENFELDVQVPPSIPDFGIILNPKAVENDSVTLDCPALGHPLPEIVWLQNGQELDLEDNPHVMIQDKGRRLVFNEAQVSDAGTYTCVASNEAGTNEKNYDLDVWVPPTIDESNVVYNPKVIKDRHVILECPVSGNPVPEVQWLFNGAPVQNTDRVKVVKNDLQLEISRAQVVDTARYSCIATNEAGELRRNFQLEVLGESSFCFLTYI</sequence>
<feature type="domain" description="Ig-like" evidence="3">
    <location>
        <begin position="141"/>
        <end position="231"/>
    </location>
</feature>
<dbReference type="FunFam" id="2.60.40.10:FF:000130">
    <property type="entry name" value="Hemicentin 1"/>
    <property type="match status" value="3"/>
</dbReference>
<dbReference type="RefSeq" id="XP_009052671.1">
    <property type="nucleotide sequence ID" value="XM_009054423.1"/>
</dbReference>
<dbReference type="InterPro" id="IPR007110">
    <property type="entry name" value="Ig-like_dom"/>
</dbReference>
<dbReference type="PROSITE" id="PS50835">
    <property type="entry name" value="IG_LIKE"/>
    <property type="match status" value="3"/>
</dbReference>
<dbReference type="SMART" id="SM00409">
    <property type="entry name" value="IG"/>
    <property type="match status" value="3"/>
</dbReference>
<proteinExistence type="predicted"/>
<dbReference type="EMBL" id="KB201431">
    <property type="protein sequence ID" value="ESO96633.1"/>
    <property type="molecule type" value="Genomic_DNA"/>
</dbReference>
<evidence type="ECO:0000256" key="1">
    <source>
        <dbReference type="ARBA" id="ARBA00022729"/>
    </source>
</evidence>
<dbReference type="PANTHER" id="PTHR45080:SF8">
    <property type="entry name" value="IG-LIKE DOMAIN-CONTAINING PROTEIN"/>
    <property type="match status" value="1"/>
</dbReference>
<dbReference type="GO" id="GO:0007156">
    <property type="term" value="P:homophilic cell adhesion via plasma membrane adhesion molecules"/>
    <property type="evidence" value="ECO:0007669"/>
    <property type="project" value="TreeGrafter"/>
</dbReference>
<gene>
    <name evidence="4" type="ORF">LOTGIDRAFT_143813</name>
</gene>
<dbReference type="KEGG" id="lgi:LOTGIDRAFT_143813"/>